<sequence>MSTQQVISFNYTLRNKAGEVLDQSPEGRPLEFLSGVGQIIEGLEERLVGMESGQKEEVIVRPEKGYGFRDEAQIDVVNIAQLPVDQVKVGDYFQAGQDRHSPIVRVVKVEGDNITLDANHPLAGEDLVFDVDVVGKREATEEELSHGHAHGAGGCCGGGGGGGCGCSGEEAPAEPAAEEGGCCGGGEQSQGQSGGGCGCSH</sequence>
<evidence type="ECO:0000256" key="4">
    <source>
        <dbReference type="ARBA" id="ARBA00022490"/>
    </source>
</evidence>
<evidence type="ECO:0000256" key="1">
    <source>
        <dbReference type="ARBA" id="ARBA00000971"/>
    </source>
</evidence>
<keyword evidence="6" id="KW-0143">Chaperone</keyword>
<evidence type="ECO:0000313" key="14">
    <source>
        <dbReference type="Proteomes" id="UP000617628"/>
    </source>
</evidence>
<evidence type="ECO:0000313" key="13">
    <source>
        <dbReference type="EMBL" id="MBK1876375.1"/>
    </source>
</evidence>
<evidence type="ECO:0000259" key="12">
    <source>
        <dbReference type="PROSITE" id="PS50059"/>
    </source>
</evidence>
<comment type="function">
    <text evidence="8">Also involved in hydrogenase metallocenter assembly, probably by participating in the nickel insertion step. This function in hydrogenase biosynthesis requires chaperone activity and the presence of the metal-binding domain, but not PPIase activity.</text>
</comment>
<dbReference type="PANTHER" id="PTHR47861:SF3">
    <property type="entry name" value="FKBP-TYPE PEPTIDYL-PROLYL CIS-TRANS ISOMERASE SLYD"/>
    <property type="match status" value="1"/>
</dbReference>
<dbReference type="GO" id="GO:0003755">
    <property type="term" value="F:peptidyl-prolyl cis-trans isomerase activity"/>
    <property type="evidence" value="ECO:0007669"/>
    <property type="project" value="UniProtKB-UniRule"/>
</dbReference>
<comment type="similarity">
    <text evidence="3 10">Belongs to the FKBP-type PPIase family.</text>
</comment>
<evidence type="ECO:0000256" key="10">
    <source>
        <dbReference type="RuleBase" id="RU003915"/>
    </source>
</evidence>
<evidence type="ECO:0000256" key="6">
    <source>
        <dbReference type="ARBA" id="ARBA00023186"/>
    </source>
</evidence>
<keyword evidence="4" id="KW-0963">Cytoplasm</keyword>
<feature type="compositionally biased region" description="Gly residues" evidence="11">
    <location>
        <begin position="181"/>
        <end position="201"/>
    </location>
</feature>
<reference evidence="13" key="1">
    <citation type="submission" date="2021-01" db="EMBL/GenBank/DDBJ databases">
        <title>Modified the classification status of verrucomicrobia.</title>
        <authorList>
            <person name="Feng X."/>
        </authorList>
    </citation>
    <scope>NUCLEOTIDE SEQUENCE</scope>
    <source>
        <strain evidence="13">KCTC 13126</strain>
    </source>
</reference>
<name>A0A934RVU1_9BACT</name>
<evidence type="ECO:0000256" key="7">
    <source>
        <dbReference type="ARBA" id="ARBA00023235"/>
    </source>
</evidence>
<organism evidence="13 14">
    <name type="scientific">Pelagicoccus mobilis</name>
    <dbReference type="NCBI Taxonomy" id="415221"/>
    <lineage>
        <taxon>Bacteria</taxon>
        <taxon>Pseudomonadati</taxon>
        <taxon>Verrucomicrobiota</taxon>
        <taxon>Opitutia</taxon>
        <taxon>Puniceicoccales</taxon>
        <taxon>Pelagicoccaceae</taxon>
        <taxon>Pelagicoccus</taxon>
    </lineage>
</organism>
<dbReference type="EMBL" id="JAENIL010000008">
    <property type="protein sequence ID" value="MBK1876375.1"/>
    <property type="molecule type" value="Genomic_DNA"/>
</dbReference>
<dbReference type="Proteomes" id="UP000617628">
    <property type="component" value="Unassembled WGS sequence"/>
</dbReference>
<evidence type="ECO:0000256" key="9">
    <source>
        <dbReference type="PROSITE-ProRule" id="PRU00277"/>
    </source>
</evidence>
<dbReference type="AlphaFoldDB" id="A0A934RVU1"/>
<keyword evidence="14" id="KW-1185">Reference proteome</keyword>
<feature type="region of interest" description="Disordered" evidence="11">
    <location>
        <begin position="177"/>
        <end position="201"/>
    </location>
</feature>
<dbReference type="GO" id="GO:0005737">
    <property type="term" value="C:cytoplasm"/>
    <property type="evidence" value="ECO:0007669"/>
    <property type="project" value="UniProtKB-SubCell"/>
</dbReference>
<evidence type="ECO:0000256" key="8">
    <source>
        <dbReference type="ARBA" id="ARBA00037071"/>
    </source>
</evidence>
<evidence type="ECO:0000256" key="2">
    <source>
        <dbReference type="ARBA" id="ARBA00004496"/>
    </source>
</evidence>
<dbReference type="GO" id="GO:0042026">
    <property type="term" value="P:protein refolding"/>
    <property type="evidence" value="ECO:0007669"/>
    <property type="project" value="UniProtKB-ARBA"/>
</dbReference>
<feature type="domain" description="PPIase FKBP-type" evidence="12">
    <location>
        <begin position="4"/>
        <end position="83"/>
    </location>
</feature>
<gene>
    <name evidence="13" type="ORF">JIN87_05810</name>
</gene>
<comment type="catalytic activity">
    <reaction evidence="1 9 10">
        <text>[protein]-peptidylproline (omega=180) = [protein]-peptidylproline (omega=0)</text>
        <dbReference type="Rhea" id="RHEA:16237"/>
        <dbReference type="Rhea" id="RHEA-COMP:10747"/>
        <dbReference type="Rhea" id="RHEA-COMP:10748"/>
        <dbReference type="ChEBI" id="CHEBI:83833"/>
        <dbReference type="ChEBI" id="CHEBI:83834"/>
        <dbReference type="EC" id="5.2.1.8"/>
    </reaction>
</comment>
<dbReference type="Gene3D" id="3.10.50.40">
    <property type="match status" value="1"/>
</dbReference>
<evidence type="ECO:0000256" key="5">
    <source>
        <dbReference type="ARBA" id="ARBA00023110"/>
    </source>
</evidence>
<evidence type="ECO:0000256" key="11">
    <source>
        <dbReference type="SAM" id="MobiDB-lite"/>
    </source>
</evidence>
<comment type="subcellular location">
    <subcellularLocation>
        <location evidence="2">Cytoplasm</location>
    </subcellularLocation>
</comment>
<dbReference type="InterPro" id="IPR046357">
    <property type="entry name" value="PPIase_dom_sf"/>
</dbReference>
<dbReference type="PANTHER" id="PTHR47861">
    <property type="entry name" value="FKBP-TYPE PEPTIDYL-PROLYL CIS-TRANS ISOMERASE SLYD"/>
    <property type="match status" value="1"/>
</dbReference>
<dbReference type="RefSeq" id="WP_200354589.1">
    <property type="nucleotide sequence ID" value="NZ_JAENIL010000008.1"/>
</dbReference>
<dbReference type="Pfam" id="PF00254">
    <property type="entry name" value="FKBP_C"/>
    <property type="match status" value="1"/>
</dbReference>
<accession>A0A934RVU1</accession>
<dbReference type="InterPro" id="IPR001179">
    <property type="entry name" value="PPIase_FKBP_dom"/>
</dbReference>
<keyword evidence="7 9" id="KW-0413">Isomerase</keyword>
<dbReference type="SUPFAM" id="SSF54534">
    <property type="entry name" value="FKBP-like"/>
    <property type="match status" value="1"/>
</dbReference>
<dbReference type="EC" id="5.2.1.8" evidence="10"/>
<comment type="caution">
    <text evidence="13">The sequence shown here is derived from an EMBL/GenBank/DDBJ whole genome shotgun (WGS) entry which is preliminary data.</text>
</comment>
<evidence type="ECO:0000256" key="3">
    <source>
        <dbReference type="ARBA" id="ARBA00006577"/>
    </source>
</evidence>
<proteinExistence type="inferred from homology"/>
<protein>
    <recommendedName>
        <fullName evidence="10">Peptidyl-prolyl cis-trans isomerase</fullName>
        <ecNumber evidence="10">5.2.1.8</ecNumber>
    </recommendedName>
</protein>
<dbReference type="PROSITE" id="PS50059">
    <property type="entry name" value="FKBP_PPIASE"/>
    <property type="match status" value="1"/>
</dbReference>
<keyword evidence="5 9" id="KW-0697">Rotamase</keyword>